<evidence type="ECO:0000313" key="1">
    <source>
        <dbReference type="EMBL" id="SDD27001.1"/>
    </source>
</evidence>
<reference evidence="3 4" key="1">
    <citation type="submission" date="2016-10" db="EMBL/GenBank/DDBJ databases">
        <authorList>
            <person name="Varghese N."/>
            <person name="Submissions S."/>
        </authorList>
    </citation>
    <scope>NUCLEOTIDE SEQUENCE [LARGE SCALE GENOMIC DNA]</scope>
    <source>
        <strain evidence="1 4">CDM_1</strain>
        <strain evidence="3">CDM_6</strain>
    </source>
</reference>
<dbReference type="AlphaFoldDB" id="A0A1I0C4V6"/>
<gene>
    <name evidence="2" type="ORF">SAMN04488694_10420</name>
    <name evidence="1" type="ORF">SAMN05192552_101717</name>
</gene>
<dbReference type="STRING" id="392421.SAMN04488694_10420"/>
<dbReference type="Pfam" id="PF19101">
    <property type="entry name" value="DUF5788"/>
    <property type="match status" value="1"/>
</dbReference>
<name>A0A1I0C4V6_9EURY</name>
<evidence type="ECO:0000313" key="4">
    <source>
        <dbReference type="Proteomes" id="UP000324021"/>
    </source>
</evidence>
<dbReference type="Proteomes" id="UP000324021">
    <property type="component" value="Unassembled WGS sequence"/>
</dbReference>
<protein>
    <submittedName>
        <fullName evidence="2">Uncharacterized protein</fullName>
    </submittedName>
</protein>
<dbReference type="InterPro" id="IPR043900">
    <property type="entry name" value="DUF5788"/>
</dbReference>
<evidence type="ECO:0000313" key="2">
    <source>
        <dbReference type="EMBL" id="SET14130.1"/>
    </source>
</evidence>
<evidence type="ECO:0000313" key="3">
    <source>
        <dbReference type="Proteomes" id="UP000199320"/>
    </source>
</evidence>
<sequence length="171" mass="19712">MESASLNTICAVGCTFLLPRRPHSVVQEYERKQLLERVEREGATVGADIPETITVQGEEIDLRTFVFEIKRRETVPSGERDRVEQAKKNLRRERLERLEQIEEGDITREKGEELAKSIIGIDRALNALESLGPTDLEREQKLQHAQDRKRWMSFLKKALGENDDTSARRGR</sequence>
<dbReference type="EMBL" id="FOIC01000004">
    <property type="protein sequence ID" value="SET14130.1"/>
    <property type="molecule type" value="Genomic_DNA"/>
</dbReference>
<dbReference type="EMBL" id="FMZP01000017">
    <property type="protein sequence ID" value="SDD27001.1"/>
    <property type="molecule type" value="Genomic_DNA"/>
</dbReference>
<reference evidence="2" key="2">
    <citation type="submission" date="2016-10" db="EMBL/GenBank/DDBJ databases">
        <authorList>
            <person name="de Groot N.N."/>
        </authorList>
    </citation>
    <scope>NUCLEOTIDE SEQUENCE [LARGE SCALE GENOMIC DNA]</scope>
    <source>
        <strain evidence="2">CDM_6</strain>
    </source>
</reference>
<keyword evidence="3" id="KW-1185">Reference proteome</keyword>
<accession>A0A1I0C4V6</accession>
<dbReference type="Proteomes" id="UP000199320">
    <property type="component" value="Unassembled WGS sequence"/>
</dbReference>
<proteinExistence type="predicted"/>
<organism evidence="2 3">
    <name type="scientific">Natrinema hispanicum</name>
    <dbReference type="NCBI Taxonomy" id="392421"/>
    <lineage>
        <taxon>Archaea</taxon>
        <taxon>Methanobacteriati</taxon>
        <taxon>Methanobacteriota</taxon>
        <taxon>Stenosarchaea group</taxon>
        <taxon>Halobacteria</taxon>
        <taxon>Halobacteriales</taxon>
        <taxon>Natrialbaceae</taxon>
        <taxon>Natrinema</taxon>
    </lineage>
</organism>